<gene>
    <name evidence="7" type="primary">ga10641</name>
    <name evidence="7" type="ORF">PR202_ga10641</name>
</gene>
<name>A0AAV5C7E0_ELECO</name>
<dbReference type="GO" id="GO:0004029">
    <property type="term" value="F:aldehyde dehydrogenase (NAD+) activity"/>
    <property type="evidence" value="ECO:0007669"/>
    <property type="project" value="UniProtKB-EC"/>
</dbReference>
<feature type="signal peptide" evidence="5">
    <location>
        <begin position="1"/>
        <end position="18"/>
    </location>
</feature>
<dbReference type="SUPFAM" id="SSF53720">
    <property type="entry name" value="ALDH-like"/>
    <property type="match status" value="1"/>
</dbReference>
<dbReference type="Proteomes" id="UP001054889">
    <property type="component" value="Unassembled WGS sequence"/>
</dbReference>
<dbReference type="AlphaFoldDB" id="A0AAV5C7E0"/>
<dbReference type="Pfam" id="PF00171">
    <property type="entry name" value="Aldedh"/>
    <property type="match status" value="1"/>
</dbReference>
<reference evidence="7" key="1">
    <citation type="journal article" date="2018" name="DNA Res.">
        <title>Multiple hybrid de novo genome assembly of finger millet, an orphan allotetraploid crop.</title>
        <authorList>
            <person name="Hatakeyama M."/>
            <person name="Aluri S."/>
            <person name="Balachadran M.T."/>
            <person name="Sivarajan S.R."/>
            <person name="Patrignani A."/>
            <person name="Gruter S."/>
            <person name="Poveda L."/>
            <person name="Shimizu-Inatsugi R."/>
            <person name="Baeten J."/>
            <person name="Francoijs K.J."/>
            <person name="Nataraja K.N."/>
            <person name="Reddy Y.A.N."/>
            <person name="Phadnis S."/>
            <person name="Ravikumar R.L."/>
            <person name="Schlapbach R."/>
            <person name="Sreeman S.M."/>
            <person name="Shimizu K.K."/>
        </authorList>
    </citation>
    <scope>NUCLEOTIDE SEQUENCE</scope>
</reference>
<sequence length="221" mass="24146">MSIILFALAAAPFPLSLAFSGGMAGANRSSEKHEGFEVPQVEVKFTKLFINGQFVDAVSGKTFETRDPRTGEVIARIAEGDKADIDLDVKAAREAFDNGPWPRMSGYERGRILHRFADIVEQHVEELSALDAGKLFQVGKLFDVPSSVQLLRYFAGAADKVPGATLKMSQRMQGYTLKEPVGVVGHVVPWNYPTTMFFFKVGPALAARCTVVIKPAEQTPL</sequence>
<evidence type="ECO:0000256" key="5">
    <source>
        <dbReference type="SAM" id="SignalP"/>
    </source>
</evidence>
<evidence type="ECO:0000256" key="1">
    <source>
        <dbReference type="ARBA" id="ARBA00009986"/>
    </source>
</evidence>
<dbReference type="InterPro" id="IPR015590">
    <property type="entry name" value="Aldehyde_DH_dom"/>
</dbReference>
<dbReference type="PANTHER" id="PTHR11699">
    <property type="entry name" value="ALDEHYDE DEHYDROGENASE-RELATED"/>
    <property type="match status" value="1"/>
</dbReference>
<dbReference type="InterPro" id="IPR016161">
    <property type="entry name" value="Ald_DH/histidinol_DH"/>
</dbReference>
<feature type="domain" description="Aldehyde dehydrogenase" evidence="6">
    <location>
        <begin position="55"/>
        <end position="221"/>
    </location>
</feature>
<dbReference type="EC" id="1.2.1.3" evidence="4"/>
<evidence type="ECO:0000256" key="2">
    <source>
        <dbReference type="ARBA" id="ARBA00023002"/>
    </source>
</evidence>
<protein>
    <recommendedName>
        <fullName evidence="4">aldehyde dehydrogenase (NAD(+))</fullName>
        <ecNumber evidence="4">1.2.1.3</ecNumber>
    </recommendedName>
</protein>
<keyword evidence="8" id="KW-1185">Reference proteome</keyword>
<dbReference type="InterPro" id="IPR016162">
    <property type="entry name" value="Ald_DH_N"/>
</dbReference>
<reference evidence="7" key="2">
    <citation type="submission" date="2021-12" db="EMBL/GenBank/DDBJ databases">
        <title>Resequencing data analysis of finger millet.</title>
        <authorList>
            <person name="Hatakeyama M."/>
            <person name="Aluri S."/>
            <person name="Balachadran M.T."/>
            <person name="Sivarajan S.R."/>
            <person name="Poveda L."/>
            <person name="Shimizu-Inatsugi R."/>
            <person name="Schlapbach R."/>
            <person name="Sreeman S.M."/>
            <person name="Shimizu K.K."/>
        </authorList>
    </citation>
    <scope>NUCLEOTIDE SEQUENCE</scope>
</reference>
<evidence type="ECO:0000313" key="7">
    <source>
        <dbReference type="EMBL" id="GJM94030.1"/>
    </source>
</evidence>
<comment type="similarity">
    <text evidence="1">Belongs to the aldehyde dehydrogenase family.</text>
</comment>
<accession>A0AAV5C7E0</accession>
<organism evidence="7 8">
    <name type="scientific">Eleusine coracana subsp. coracana</name>
    <dbReference type="NCBI Taxonomy" id="191504"/>
    <lineage>
        <taxon>Eukaryota</taxon>
        <taxon>Viridiplantae</taxon>
        <taxon>Streptophyta</taxon>
        <taxon>Embryophyta</taxon>
        <taxon>Tracheophyta</taxon>
        <taxon>Spermatophyta</taxon>
        <taxon>Magnoliopsida</taxon>
        <taxon>Liliopsida</taxon>
        <taxon>Poales</taxon>
        <taxon>Poaceae</taxon>
        <taxon>PACMAD clade</taxon>
        <taxon>Chloridoideae</taxon>
        <taxon>Cynodonteae</taxon>
        <taxon>Eleusininae</taxon>
        <taxon>Eleusine</taxon>
    </lineage>
</organism>
<feature type="chain" id="PRO_5044000039" description="aldehyde dehydrogenase (NAD(+))" evidence="5">
    <location>
        <begin position="19"/>
        <end position="221"/>
    </location>
</feature>
<evidence type="ECO:0000256" key="3">
    <source>
        <dbReference type="ARBA" id="ARBA00023027"/>
    </source>
</evidence>
<keyword evidence="3" id="KW-0520">NAD</keyword>
<dbReference type="FunFam" id="3.40.605.10:FF:000029">
    <property type="entry name" value="Aldehyde dehydrogenase, mitochondrial"/>
    <property type="match status" value="1"/>
</dbReference>
<evidence type="ECO:0000313" key="8">
    <source>
        <dbReference type="Proteomes" id="UP001054889"/>
    </source>
</evidence>
<evidence type="ECO:0000256" key="4">
    <source>
        <dbReference type="ARBA" id="ARBA00024226"/>
    </source>
</evidence>
<dbReference type="EMBL" id="BQKI01000004">
    <property type="protein sequence ID" value="GJM94030.1"/>
    <property type="molecule type" value="Genomic_DNA"/>
</dbReference>
<comment type="caution">
    <text evidence="7">The sequence shown here is derived from an EMBL/GenBank/DDBJ whole genome shotgun (WGS) entry which is preliminary data.</text>
</comment>
<keyword evidence="2" id="KW-0560">Oxidoreductase</keyword>
<evidence type="ECO:0000259" key="6">
    <source>
        <dbReference type="Pfam" id="PF00171"/>
    </source>
</evidence>
<dbReference type="Gene3D" id="3.40.605.10">
    <property type="entry name" value="Aldehyde Dehydrogenase, Chain A, domain 1"/>
    <property type="match status" value="1"/>
</dbReference>
<keyword evidence="5" id="KW-0732">Signal</keyword>
<proteinExistence type="inferred from homology"/>